<dbReference type="Proteomes" id="UP000320095">
    <property type="component" value="Unassembled WGS sequence"/>
</dbReference>
<accession>A0A502E4W9</accession>
<proteinExistence type="predicted"/>
<dbReference type="AlphaFoldDB" id="A0A502E4W9"/>
<dbReference type="RefSeq" id="WP_140696498.1">
    <property type="nucleotide sequence ID" value="NZ_RCZG01000012.1"/>
</dbReference>
<gene>
    <name evidence="2" type="ORF">EAH80_23645</name>
</gene>
<protein>
    <submittedName>
        <fullName evidence="2">Uncharacterized protein</fullName>
    </submittedName>
</protein>
<dbReference type="OrthoDB" id="4485278at2"/>
<organism evidence="2 3">
    <name type="scientific">Mycolicibacterium hodleri</name>
    <dbReference type="NCBI Taxonomy" id="49897"/>
    <lineage>
        <taxon>Bacteria</taxon>
        <taxon>Bacillati</taxon>
        <taxon>Actinomycetota</taxon>
        <taxon>Actinomycetes</taxon>
        <taxon>Mycobacteriales</taxon>
        <taxon>Mycobacteriaceae</taxon>
        <taxon>Mycolicibacterium</taxon>
    </lineage>
</organism>
<evidence type="ECO:0000313" key="3">
    <source>
        <dbReference type="Proteomes" id="UP000320095"/>
    </source>
</evidence>
<name>A0A502E4W9_9MYCO</name>
<feature type="compositionally biased region" description="Polar residues" evidence="1">
    <location>
        <begin position="59"/>
        <end position="68"/>
    </location>
</feature>
<evidence type="ECO:0000313" key="2">
    <source>
        <dbReference type="EMBL" id="TPG31480.1"/>
    </source>
</evidence>
<feature type="compositionally biased region" description="Basic and acidic residues" evidence="1">
    <location>
        <begin position="1"/>
        <end position="20"/>
    </location>
</feature>
<evidence type="ECO:0000256" key="1">
    <source>
        <dbReference type="SAM" id="MobiDB-lite"/>
    </source>
</evidence>
<feature type="region of interest" description="Disordered" evidence="1">
    <location>
        <begin position="1"/>
        <end position="107"/>
    </location>
</feature>
<comment type="caution">
    <text evidence="2">The sequence shown here is derived from an EMBL/GenBank/DDBJ whole genome shotgun (WGS) entry which is preliminary data.</text>
</comment>
<sequence>MGNNEHDTLAETEGAEKPEVDEADDNTIPKPEVTDEHREKAKEMAKAYQDDRPTIGLPGTSNTVSGQAVSEWVDDDGKPKFGEFEDGEGVKRDDVMGVRQKATGEED</sequence>
<feature type="compositionally biased region" description="Basic and acidic residues" evidence="1">
    <location>
        <begin position="75"/>
        <end position="107"/>
    </location>
</feature>
<feature type="compositionally biased region" description="Basic and acidic residues" evidence="1">
    <location>
        <begin position="32"/>
        <end position="53"/>
    </location>
</feature>
<reference evidence="2 3" key="1">
    <citation type="journal article" date="2019" name="Environ. Microbiol.">
        <title>Species interactions and distinct microbial communities in high Arctic permafrost affected cryosols are associated with the CH4 and CO2 gas fluxes.</title>
        <authorList>
            <person name="Altshuler I."/>
            <person name="Hamel J."/>
            <person name="Turney S."/>
            <person name="Magnuson E."/>
            <person name="Levesque R."/>
            <person name="Greer C."/>
            <person name="Whyte L.G."/>
        </authorList>
    </citation>
    <scope>NUCLEOTIDE SEQUENCE [LARGE SCALE GENOMIC DNA]</scope>
    <source>
        <strain evidence="2 3">S5.20</strain>
    </source>
</reference>
<dbReference type="EMBL" id="RCZG01000012">
    <property type="protein sequence ID" value="TPG31480.1"/>
    <property type="molecule type" value="Genomic_DNA"/>
</dbReference>
<keyword evidence="3" id="KW-1185">Reference proteome</keyword>